<evidence type="ECO:0000313" key="1">
    <source>
        <dbReference type="EMBL" id="JAH17350.1"/>
    </source>
</evidence>
<sequence>MTSSSLASRSSMAFRFSRGDMIVGYSTPLYRKIFSSSLIS</sequence>
<protein>
    <submittedName>
        <fullName evidence="1">Uncharacterized protein</fullName>
    </submittedName>
</protein>
<reference evidence="1" key="1">
    <citation type="submission" date="2014-11" db="EMBL/GenBank/DDBJ databases">
        <authorList>
            <person name="Amaro Gonzalez C."/>
        </authorList>
    </citation>
    <scope>NUCLEOTIDE SEQUENCE</scope>
</reference>
<accession>A0A0E9QM53</accession>
<name>A0A0E9QM53_ANGAN</name>
<reference evidence="1" key="2">
    <citation type="journal article" date="2015" name="Fish Shellfish Immunol.">
        <title>Early steps in the European eel (Anguilla anguilla)-Vibrio vulnificus interaction in the gills: Role of the RtxA13 toxin.</title>
        <authorList>
            <person name="Callol A."/>
            <person name="Pajuelo D."/>
            <person name="Ebbesson L."/>
            <person name="Teles M."/>
            <person name="MacKenzie S."/>
            <person name="Amaro C."/>
        </authorList>
    </citation>
    <scope>NUCLEOTIDE SEQUENCE</scope>
</reference>
<proteinExistence type="predicted"/>
<dbReference type="EMBL" id="GBXM01091227">
    <property type="protein sequence ID" value="JAH17350.1"/>
    <property type="molecule type" value="Transcribed_RNA"/>
</dbReference>
<dbReference type="AlphaFoldDB" id="A0A0E9QM53"/>
<organism evidence="1">
    <name type="scientific">Anguilla anguilla</name>
    <name type="common">European freshwater eel</name>
    <name type="synonym">Muraena anguilla</name>
    <dbReference type="NCBI Taxonomy" id="7936"/>
    <lineage>
        <taxon>Eukaryota</taxon>
        <taxon>Metazoa</taxon>
        <taxon>Chordata</taxon>
        <taxon>Craniata</taxon>
        <taxon>Vertebrata</taxon>
        <taxon>Euteleostomi</taxon>
        <taxon>Actinopterygii</taxon>
        <taxon>Neopterygii</taxon>
        <taxon>Teleostei</taxon>
        <taxon>Anguilliformes</taxon>
        <taxon>Anguillidae</taxon>
        <taxon>Anguilla</taxon>
    </lineage>
</organism>